<dbReference type="Gene3D" id="1.10.10.10">
    <property type="entry name" value="Winged helix-like DNA-binding domain superfamily/Winged helix DNA-binding domain"/>
    <property type="match status" value="1"/>
</dbReference>
<reference evidence="12 13" key="1">
    <citation type="journal article" date="2010" name="Stand. Genomic Sci.">
        <title>Complete genome sequence of Geodermatophilus obscurus type strain (G-20).</title>
        <authorList>
            <person name="Ivanova N."/>
            <person name="Sikorski J."/>
            <person name="Jando M."/>
            <person name="Munk C."/>
            <person name="Lapidus A."/>
            <person name="Glavina Del Rio T."/>
            <person name="Copeland A."/>
            <person name="Tice H."/>
            <person name="Cheng J.-F."/>
            <person name="Lucas S."/>
            <person name="Chen F."/>
            <person name="Nolan M."/>
            <person name="Bruce D."/>
            <person name="Goodwin L."/>
            <person name="Pitluck S."/>
            <person name="Mavromatis K."/>
            <person name="Mikhailova N."/>
            <person name="Pati A."/>
            <person name="Chen A."/>
            <person name="Palaniappan K."/>
            <person name="Land M."/>
            <person name="Hauser L."/>
            <person name="Chang Y.-J."/>
            <person name="Jeffries C.D."/>
            <person name="Meincke L."/>
            <person name="Brettin T."/>
            <person name="Detter J.C."/>
            <person name="Detter J.C."/>
            <person name="Rohde M."/>
            <person name="Goeker M."/>
            <person name="Bristow J."/>
            <person name="Eisen J.A."/>
            <person name="Markowitz V."/>
            <person name="Hugenholtz P."/>
            <person name="Kyrpides N.C."/>
            <person name="Klenk H.-P."/>
        </authorList>
    </citation>
    <scope>NUCLEOTIDE SEQUENCE [LARGE SCALE GENOMIC DNA]</scope>
    <source>
        <strain evidence="13">ATCC 25078 / DSM 43160 / JCM 3152 / KCC A-0152 / KCTC 9177 / NBRC 13315 / NRRL B-3577 / G-20</strain>
    </source>
</reference>
<reference evidence="13" key="2">
    <citation type="submission" date="2010-01" db="EMBL/GenBank/DDBJ databases">
        <title>The complete genome of Geodermatophilus obscurus DSM 43160.</title>
        <authorList>
            <consortium name="US DOE Joint Genome Institute (JGI-PGF)"/>
            <person name="Lucas S."/>
            <person name="Copeland A."/>
            <person name="Lapidus A."/>
            <person name="Glavina del Rio T."/>
            <person name="Dalin E."/>
            <person name="Tice H."/>
            <person name="Bruce D."/>
            <person name="Goodwin L."/>
            <person name="Pitluck S."/>
            <person name="Kyrpides N."/>
            <person name="Mavromatis K."/>
            <person name="Ivanova N."/>
            <person name="Munk A.C."/>
            <person name="Brettin T."/>
            <person name="Detter J.C."/>
            <person name="Han C."/>
            <person name="Larimer F."/>
            <person name="Land M."/>
            <person name="Hauser L."/>
            <person name="Markowitz V."/>
            <person name="Cheng J.-F."/>
            <person name="Hugenholtz P."/>
            <person name="Woyke T."/>
            <person name="Wu D."/>
            <person name="Jando M."/>
            <person name="Schneider S."/>
            <person name="Klenk H.-P."/>
            <person name="Eisen J.A."/>
        </authorList>
    </citation>
    <scope>NUCLEOTIDE SEQUENCE [LARGE SCALE GENOMIC DNA]</scope>
    <source>
        <strain evidence="13">ATCC 25078 / DSM 43160 / JCM 3152 / KCC A-0152 / KCTC 9177 / NBRC 13315 / NRRL B-3577 / G-20</strain>
    </source>
</reference>
<name>D2S8J9_GEOOG</name>
<protein>
    <recommendedName>
        <fullName evidence="9">Transcriptional regulatory protein</fullName>
    </recommendedName>
</protein>
<gene>
    <name evidence="12" type="ordered locus">Gobs_2968</name>
</gene>
<evidence type="ECO:0000256" key="7">
    <source>
        <dbReference type="ARBA" id="ARBA00023159"/>
    </source>
</evidence>
<dbReference type="InterPro" id="IPR001789">
    <property type="entry name" value="Sig_transdc_resp-reg_receiver"/>
</dbReference>
<dbReference type="Pfam" id="PF00072">
    <property type="entry name" value="Response_reg"/>
    <property type="match status" value="1"/>
</dbReference>
<keyword evidence="6 9" id="KW-0238">DNA-binding</keyword>
<dbReference type="Gene3D" id="3.40.50.2300">
    <property type="match status" value="1"/>
</dbReference>
<dbReference type="EMBL" id="CP001867">
    <property type="protein sequence ID" value="ADB75580.1"/>
    <property type="molecule type" value="Genomic_DNA"/>
</dbReference>
<keyword evidence="3" id="KW-0597">Phosphoprotein</keyword>
<sequence length="228" mass="25047">MRVLVVENEATTAQLLVGHVQRLRDFAVTEQASTGADALRRLAPGHVDLVLLGVHLPDMSWLDLLRTLRGAGCTVGVVAVTATHDLSVIRTALAFGVVHYLLKPFTFTSVREQLEKYEAYRSLRNVGELVLVQQEVDQLLGVLRDADENRLPKGISRESLQAVTAALKRCSGLGGVSAAEVARALGISRVTTRRYLEFLVDKGAAHRRARYRGPGRPELEYVWLSPDA</sequence>
<evidence type="ECO:0000256" key="9">
    <source>
        <dbReference type="PIRNR" id="PIRNR006171"/>
    </source>
</evidence>
<dbReference type="AlphaFoldDB" id="D2S8J9"/>
<evidence type="ECO:0000256" key="1">
    <source>
        <dbReference type="ARBA" id="ARBA00004496"/>
    </source>
</evidence>
<dbReference type="KEGG" id="gob:Gobs_2968"/>
<dbReference type="PROSITE" id="PS50110">
    <property type="entry name" value="RESPONSE_REGULATORY"/>
    <property type="match status" value="1"/>
</dbReference>
<dbReference type="RefSeq" id="WP_012949011.1">
    <property type="nucleotide sequence ID" value="NC_013757.1"/>
</dbReference>
<dbReference type="InterPro" id="IPR024187">
    <property type="entry name" value="Sig_transdc_resp-reg_cit/mal"/>
</dbReference>
<dbReference type="GO" id="GO:0003700">
    <property type="term" value="F:DNA-binding transcription factor activity"/>
    <property type="evidence" value="ECO:0007669"/>
    <property type="project" value="InterPro"/>
</dbReference>
<dbReference type="PANTHER" id="PTHR45526:SF1">
    <property type="entry name" value="TRANSCRIPTIONAL REGULATORY PROTEIN DCUR-RELATED"/>
    <property type="match status" value="1"/>
</dbReference>
<comment type="caution">
    <text evidence="10">Lacks conserved residue(s) required for the propagation of feature annotation.</text>
</comment>
<evidence type="ECO:0000259" key="11">
    <source>
        <dbReference type="PROSITE" id="PS50110"/>
    </source>
</evidence>
<dbReference type="PANTHER" id="PTHR45526">
    <property type="entry name" value="TRANSCRIPTIONAL REGULATORY PROTEIN DPIA"/>
    <property type="match status" value="1"/>
</dbReference>
<dbReference type="SUPFAM" id="SSF52172">
    <property type="entry name" value="CheY-like"/>
    <property type="match status" value="1"/>
</dbReference>
<keyword evidence="5 9" id="KW-0805">Transcription regulation</keyword>
<keyword evidence="2 9" id="KW-0963">Cytoplasm</keyword>
<evidence type="ECO:0000256" key="8">
    <source>
        <dbReference type="ARBA" id="ARBA00023163"/>
    </source>
</evidence>
<dbReference type="SMART" id="SM00448">
    <property type="entry name" value="REC"/>
    <property type="match status" value="1"/>
</dbReference>
<dbReference type="PIRSF" id="PIRSF006171">
    <property type="entry name" value="RR_citrat_malat"/>
    <property type="match status" value="1"/>
</dbReference>
<proteinExistence type="predicted"/>
<evidence type="ECO:0000256" key="5">
    <source>
        <dbReference type="ARBA" id="ARBA00023015"/>
    </source>
</evidence>
<dbReference type="HOGENOM" id="CLU_000445_39_1_11"/>
<organism evidence="12 13">
    <name type="scientific">Geodermatophilus obscurus (strain ATCC 25078 / DSM 43160 / JCM 3152 / CCUG 61914 / KCC A-0152 / KCTC 9177 / NBRC 13315 / NRRL B-3577 / G-20)</name>
    <dbReference type="NCBI Taxonomy" id="526225"/>
    <lineage>
        <taxon>Bacteria</taxon>
        <taxon>Bacillati</taxon>
        <taxon>Actinomycetota</taxon>
        <taxon>Actinomycetes</taxon>
        <taxon>Geodermatophilales</taxon>
        <taxon>Geodermatophilaceae</taxon>
        <taxon>Geodermatophilus</taxon>
    </lineage>
</organism>
<comment type="subcellular location">
    <subcellularLocation>
        <location evidence="1 9">Cytoplasm</location>
    </subcellularLocation>
</comment>
<evidence type="ECO:0000313" key="12">
    <source>
        <dbReference type="EMBL" id="ADB75580.1"/>
    </source>
</evidence>
<dbReference type="GO" id="GO:0000156">
    <property type="term" value="F:phosphorelay response regulator activity"/>
    <property type="evidence" value="ECO:0007669"/>
    <property type="project" value="TreeGrafter"/>
</dbReference>
<evidence type="ECO:0000256" key="2">
    <source>
        <dbReference type="ARBA" id="ARBA00022490"/>
    </source>
</evidence>
<dbReference type="GO" id="GO:0005737">
    <property type="term" value="C:cytoplasm"/>
    <property type="evidence" value="ECO:0007669"/>
    <property type="project" value="UniProtKB-SubCell"/>
</dbReference>
<dbReference type="InterPro" id="IPR036388">
    <property type="entry name" value="WH-like_DNA-bd_sf"/>
</dbReference>
<dbReference type="InterPro" id="IPR011006">
    <property type="entry name" value="CheY-like_superfamily"/>
</dbReference>
<feature type="domain" description="Response regulatory" evidence="11">
    <location>
        <begin position="2"/>
        <end position="118"/>
    </location>
</feature>
<accession>D2S8J9</accession>
<keyword evidence="13" id="KW-1185">Reference proteome</keyword>
<dbReference type="Proteomes" id="UP000001382">
    <property type="component" value="Chromosome"/>
</dbReference>
<keyword evidence="4 9" id="KW-0902">Two-component regulatory system</keyword>
<dbReference type="InterPro" id="IPR036390">
    <property type="entry name" value="WH_DNA-bd_sf"/>
</dbReference>
<dbReference type="eggNOG" id="COG4565">
    <property type="taxonomic scope" value="Bacteria"/>
</dbReference>
<evidence type="ECO:0000256" key="4">
    <source>
        <dbReference type="ARBA" id="ARBA00023012"/>
    </source>
</evidence>
<evidence type="ECO:0000256" key="3">
    <source>
        <dbReference type="ARBA" id="ARBA00022553"/>
    </source>
</evidence>
<dbReference type="InterPro" id="IPR051271">
    <property type="entry name" value="2C-system_Tx_regulators"/>
</dbReference>
<dbReference type="SUPFAM" id="SSF46785">
    <property type="entry name" value="Winged helix' DNA-binding domain"/>
    <property type="match status" value="1"/>
</dbReference>
<dbReference type="GO" id="GO:0003677">
    <property type="term" value="F:DNA binding"/>
    <property type="evidence" value="ECO:0007669"/>
    <property type="project" value="UniProtKB-KW"/>
</dbReference>
<dbReference type="STRING" id="526225.Gobs_2968"/>
<evidence type="ECO:0000256" key="6">
    <source>
        <dbReference type="ARBA" id="ARBA00023125"/>
    </source>
</evidence>
<evidence type="ECO:0000256" key="10">
    <source>
        <dbReference type="PROSITE-ProRule" id="PRU00169"/>
    </source>
</evidence>
<keyword evidence="7 9" id="KW-0010">Activator</keyword>
<keyword evidence="8 9" id="KW-0804">Transcription</keyword>
<evidence type="ECO:0000313" key="13">
    <source>
        <dbReference type="Proteomes" id="UP000001382"/>
    </source>
</evidence>